<dbReference type="GO" id="GO:0097527">
    <property type="term" value="P:necroptotic signaling pathway"/>
    <property type="evidence" value="ECO:0007669"/>
    <property type="project" value="TreeGrafter"/>
</dbReference>
<dbReference type="InterPro" id="IPR001245">
    <property type="entry name" value="Ser-Thr/Tyr_kinase_cat_dom"/>
</dbReference>
<dbReference type="OrthoDB" id="3227842at2759"/>
<keyword evidence="5" id="KW-1185">Reference proteome</keyword>
<dbReference type="InterPro" id="IPR000719">
    <property type="entry name" value="Prot_kinase_dom"/>
</dbReference>
<accession>A0A0C3L1N1</accession>
<proteinExistence type="predicted"/>
<evidence type="ECO:0000259" key="3">
    <source>
        <dbReference type="PROSITE" id="PS50011"/>
    </source>
</evidence>
<dbReference type="InterPro" id="IPR026000">
    <property type="entry name" value="Apc5_dom"/>
</dbReference>
<reference evidence="4 5" key="1">
    <citation type="submission" date="2014-04" db="EMBL/GenBank/DDBJ databases">
        <authorList>
            <consortium name="DOE Joint Genome Institute"/>
            <person name="Kuo A."/>
            <person name="Girlanda M."/>
            <person name="Perotto S."/>
            <person name="Kohler A."/>
            <person name="Nagy L.G."/>
            <person name="Floudas D."/>
            <person name="Copeland A."/>
            <person name="Barry K.W."/>
            <person name="Cichocki N."/>
            <person name="Veneault-Fourrey C."/>
            <person name="LaButti K."/>
            <person name="Lindquist E.A."/>
            <person name="Lipzen A."/>
            <person name="Lundell T."/>
            <person name="Morin E."/>
            <person name="Murat C."/>
            <person name="Sun H."/>
            <person name="Tunlid A."/>
            <person name="Henrissat B."/>
            <person name="Grigoriev I.V."/>
            <person name="Hibbett D.S."/>
            <person name="Martin F."/>
            <person name="Nordberg H.P."/>
            <person name="Cantor M.N."/>
            <person name="Hua S.X."/>
        </authorList>
    </citation>
    <scope>NUCLEOTIDE SEQUENCE [LARGE SCALE GENOMIC DNA]</scope>
    <source>
        <strain evidence="4 5">MUT 4182</strain>
    </source>
</reference>
<dbReference type="PANTHER" id="PTHR44329">
    <property type="entry name" value="SERINE/THREONINE-PROTEIN KINASE TNNI3K-RELATED"/>
    <property type="match status" value="1"/>
</dbReference>
<dbReference type="SUPFAM" id="SSF48452">
    <property type="entry name" value="TPR-like"/>
    <property type="match status" value="3"/>
</dbReference>
<dbReference type="PANTHER" id="PTHR44329:SF298">
    <property type="entry name" value="MIXED LINEAGE KINASE DOMAIN-LIKE PROTEIN"/>
    <property type="match status" value="1"/>
</dbReference>
<organism evidence="4 5">
    <name type="scientific">Tulasnella calospora MUT 4182</name>
    <dbReference type="NCBI Taxonomy" id="1051891"/>
    <lineage>
        <taxon>Eukaryota</taxon>
        <taxon>Fungi</taxon>
        <taxon>Dikarya</taxon>
        <taxon>Basidiomycota</taxon>
        <taxon>Agaricomycotina</taxon>
        <taxon>Agaricomycetes</taxon>
        <taxon>Cantharellales</taxon>
        <taxon>Tulasnellaceae</taxon>
        <taxon>Tulasnella</taxon>
    </lineage>
</organism>
<dbReference type="GO" id="GO:0004672">
    <property type="term" value="F:protein kinase activity"/>
    <property type="evidence" value="ECO:0007669"/>
    <property type="project" value="InterPro"/>
</dbReference>
<dbReference type="SUPFAM" id="SSF56112">
    <property type="entry name" value="Protein kinase-like (PK-like)"/>
    <property type="match status" value="1"/>
</dbReference>
<sequence length="749" mass="84625">MSMTEAREQRSISAKAVDEEYKKLQRFHIDYRRIVLVDDEDPPEGGFGIVRRAELHQAAYLPAWLASRRYGPPQLVAVKQIKLTKVSNTPRVKRAFTREVLVWSSLEAHPGIAKFLGFYADFENSKAWLLSPWEPNGNVSEFIKAHQLEVPEKLSLVYDTIEALNFLHQLNPPVCHGDIKSANVLVSAEYKARLCDFGLARLHEDSGFGRLESSTGMKGSLRWCSPEVLNGAPREPTSDVYSWAWLVWEIMTGKLPYEETTVDFVIMRQIFESPLPQVDGQSRLSDCLQVWELMIRCWNLDPLQRPTARMCKTTITYLPRCTPAPANSNHQTRSAPLLENLGDLESWKGNQEKSSAYLNKALRLYQEEADAKGIASVLRKQTVATYRISDYVKLRAIATTALEHCRSLDDALGIAEASFYLGFSVDMLGNPDEALPMLRESLDIRRTHGDDVGAVQCLERIGEIQRHNGQPVDALSTLNEAVALASRSGDRLGLALALHVVGNTHSYLSDFVRATDALSDAATIAQNIGWEGGLGVILNSMGSLKMRLGDYGAAQGFFQESIPIARRIGDRYTLARGLEGLGESFQGQFSLNEAVPLLEEACLLWHELSQPWGSRRVASTLVELKSRQGDWDRTLFWIDHIIAVCRIQKQQQDVADYLERKGQILTNAQRYDEAALHFEAAMLPRWENEYLSHWQRMRLQRQLCAIPKTTMKWERRLPLLCDLKKLQRRQPQLVTTSLKLPILIGRGES</sequence>
<dbReference type="InterPro" id="IPR011990">
    <property type="entry name" value="TPR-like_helical_dom_sf"/>
</dbReference>
<evidence type="ECO:0000256" key="2">
    <source>
        <dbReference type="ARBA" id="ARBA00022840"/>
    </source>
</evidence>
<evidence type="ECO:0000256" key="1">
    <source>
        <dbReference type="ARBA" id="ARBA00022741"/>
    </source>
</evidence>
<dbReference type="SMART" id="SM00028">
    <property type="entry name" value="TPR"/>
    <property type="match status" value="7"/>
</dbReference>
<keyword evidence="1" id="KW-0547">Nucleotide-binding</keyword>
<dbReference type="InterPro" id="IPR051681">
    <property type="entry name" value="Ser/Thr_Kinases-Pseudokinases"/>
</dbReference>
<dbReference type="Proteomes" id="UP000054248">
    <property type="component" value="Unassembled WGS sequence"/>
</dbReference>
<evidence type="ECO:0000313" key="5">
    <source>
        <dbReference type="Proteomes" id="UP000054248"/>
    </source>
</evidence>
<keyword evidence="2" id="KW-0067">ATP-binding</keyword>
<dbReference type="InterPro" id="IPR019734">
    <property type="entry name" value="TPR_rpt"/>
</dbReference>
<dbReference type="Pfam" id="PF12862">
    <property type="entry name" value="ANAPC5"/>
    <property type="match status" value="1"/>
</dbReference>
<feature type="domain" description="Protein kinase" evidence="3">
    <location>
        <begin position="36"/>
        <end position="318"/>
    </location>
</feature>
<dbReference type="PROSITE" id="PS00108">
    <property type="entry name" value="PROTEIN_KINASE_ST"/>
    <property type="match status" value="1"/>
</dbReference>
<dbReference type="AlphaFoldDB" id="A0A0C3L1N1"/>
<name>A0A0C3L1N1_9AGAM</name>
<dbReference type="InterPro" id="IPR008271">
    <property type="entry name" value="Ser/Thr_kinase_AS"/>
</dbReference>
<dbReference type="GO" id="GO:0005524">
    <property type="term" value="F:ATP binding"/>
    <property type="evidence" value="ECO:0007669"/>
    <property type="project" value="UniProtKB-KW"/>
</dbReference>
<dbReference type="HOGENOM" id="CLU_000288_7_37_1"/>
<dbReference type="SMART" id="SM00220">
    <property type="entry name" value="S_TKc"/>
    <property type="match status" value="1"/>
</dbReference>
<dbReference type="PROSITE" id="PS50011">
    <property type="entry name" value="PROTEIN_KINASE_DOM"/>
    <property type="match status" value="1"/>
</dbReference>
<gene>
    <name evidence="4" type="ORF">M407DRAFT_23079</name>
</gene>
<dbReference type="InterPro" id="IPR011009">
    <property type="entry name" value="Kinase-like_dom_sf"/>
</dbReference>
<evidence type="ECO:0000313" key="4">
    <source>
        <dbReference type="EMBL" id="KIO27648.1"/>
    </source>
</evidence>
<dbReference type="STRING" id="1051891.A0A0C3L1N1"/>
<reference evidence="5" key="2">
    <citation type="submission" date="2015-01" db="EMBL/GenBank/DDBJ databases">
        <title>Evolutionary Origins and Diversification of the Mycorrhizal Mutualists.</title>
        <authorList>
            <consortium name="DOE Joint Genome Institute"/>
            <consortium name="Mycorrhizal Genomics Consortium"/>
            <person name="Kohler A."/>
            <person name="Kuo A."/>
            <person name="Nagy L.G."/>
            <person name="Floudas D."/>
            <person name="Copeland A."/>
            <person name="Barry K.W."/>
            <person name="Cichocki N."/>
            <person name="Veneault-Fourrey C."/>
            <person name="LaButti K."/>
            <person name="Lindquist E.A."/>
            <person name="Lipzen A."/>
            <person name="Lundell T."/>
            <person name="Morin E."/>
            <person name="Murat C."/>
            <person name="Riley R."/>
            <person name="Ohm R."/>
            <person name="Sun H."/>
            <person name="Tunlid A."/>
            <person name="Henrissat B."/>
            <person name="Grigoriev I.V."/>
            <person name="Hibbett D.S."/>
            <person name="Martin F."/>
        </authorList>
    </citation>
    <scope>NUCLEOTIDE SEQUENCE [LARGE SCALE GENOMIC DNA]</scope>
    <source>
        <strain evidence="5">MUT 4182</strain>
    </source>
</reference>
<protein>
    <recommendedName>
        <fullName evidence="3">Protein kinase domain-containing protein</fullName>
    </recommendedName>
</protein>
<dbReference type="Gene3D" id="1.25.40.10">
    <property type="entry name" value="Tetratricopeptide repeat domain"/>
    <property type="match status" value="1"/>
</dbReference>
<dbReference type="EMBL" id="KN823005">
    <property type="protein sequence ID" value="KIO27648.1"/>
    <property type="molecule type" value="Genomic_DNA"/>
</dbReference>
<dbReference type="Pfam" id="PF07714">
    <property type="entry name" value="PK_Tyr_Ser-Thr"/>
    <property type="match status" value="1"/>
</dbReference>
<dbReference type="Pfam" id="PF13424">
    <property type="entry name" value="TPR_12"/>
    <property type="match status" value="1"/>
</dbReference>
<dbReference type="Gene3D" id="1.10.510.10">
    <property type="entry name" value="Transferase(Phosphotransferase) domain 1"/>
    <property type="match status" value="1"/>
</dbReference>